<sequence length="967" mass="106611">MNASLTSSIPAEIGTLRRLKYLFLAENRLANSIPDSIGNLTSLKSLYLSSNMLSGQIPPQMLQNLRNLENISLANNELSGHIPPYLFNTTPSLIHIHFGSNHLSGPIPHTLGSLPRLDYLVINDNELLGTIPATMFNMSRVQVFSLELNNLTGEVPYNQSFNLPMLWWFSISGNNIQGRIPLGFAACQRLQVLYLGGLPHLTGPIPAILGNLTRITDIDVSFCDLTGHIPPEIGLLQDLKNLRLGNNRLTGPVPASLGNLSALSLLSVESNLLSGSVPRTIGNIPGLTQFRFSWNNFNGDLDFLSSLSNCRQLELLDIYNNSFTGPLPDQVGNLSTYLIEFRANANKLSGELPSSLSNLSSLVSIYFHDNLLTGAIPESITRLQNLILFDVASNQMSGRLPTQIGKLKSLQQFYTNGNKFYGPIPDSIGNLTSIEYIYLSDNQLNSTVPSSLFQLPKLIYLDLSHNSLTGSLPVDVSGLKQVDFVDLSSNYLFGSIPESFGTLKMLTYLDLSFNSLEGSIPGLFQELESLASLNLSSNSLSGTIPQFLANFTYLTDLNLSFNRLEGKVPEGGVFSRITSQSLLGNPALCGAPRLGFLPCPDKSHSHTNRHLITILIPVVTIAFSSFVLCVYYLLTTRKHSDISDPCDVVAHNLVSYHELVRATQRFSDNNLLGTGSFGKVFKGQLDSGLVVAIKVLDMHHEKAIGSFDAECRVLRMARHRNLIRILNTCSSLDFRALVLEYMSNGSLEMLLHSEDRSHMGFQFHTRMDTMLDVSMAMEYLHHEHHEVVLHCDLKPSNVLFDDDMTAHVADFGIAKLLLGDDNSMVVSTMPGTLGYMAPEYGSLGKASRKSDVFSFGIMLFEVFTGKRPTDTMFEGELSIRQWVQQAFPSQLDTVVDSQLLQDAISSSANLNEVLPLIFELGLLCTTDSPNQRMSMSDVVVTLKKIKMNYTKFGISKDTMSFPAIDHA</sequence>
<dbReference type="FunFam" id="3.80.10.10:FF:001320">
    <property type="entry name" value="Putative leucine-rich repeat receptor-like protein kinase family protein"/>
    <property type="match status" value="1"/>
</dbReference>
<dbReference type="InterPro" id="IPR011009">
    <property type="entry name" value="Kinase-like_dom_sf"/>
</dbReference>
<dbReference type="EMBL" id="NCVQ01000001">
    <property type="protein sequence ID" value="PWZ58137.1"/>
    <property type="molecule type" value="Genomic_DNA"/>
</dbReference>
<keyword evidence="16 23" id="KW-0675">Receptor</keyword>
<keyword evidence="10" id="KW-0677">Repeat</keyword>
<feature type="domain" description="Protein kinase" evidence="22">
    <location>
        <begin position="666"/>
        <end position="952"/>
    </location>
</feature>
<dbReference type="SUPFAM" id="SSF52047">
    <property type="entry name" value="RNI-like"/>
    <property type="match status" value="1"/>
</dbReference>
<evidence type="ECO:0000256" key="1">
    <source>
        <dbReference type="ARBA" id="ARBA00004162"/>
    </source>
</evidence>
<dbReference type="InterPro" id="IPR008271">
    <property type="entry name" value="Ser/Thr_kinase_AS"/>
</dbReference>
<dbReference type="SMART" id="SM00369">
    <property type="entry name" value="LRR_TYP"/>
    <property type="match status" value="11"/>
</dbReference>
<protein>
    <recommendedName>
        <fullName evidence="2">non-specific serine/threonine protein kinase</fullName>
        <ecNumber evidence="2">2.7.11.1</ecNumber>
    </recommendedName>
</protein>
<dbReference type="ExpressionAtlas" id="A0A317YHH1">
    <property type="expression patterns" value="baseline and differential"/>
</dbReference>
<dbReference type="Gene3D" id="3.80.10.10">
    <property type="entry name" value="Ribonuclease Inhibitor"/>
    <property type="match status" value="4"/>
</dbReference>
<dbReference type="FunFam" id="1.10.510.10:FF:000358">
    <property type="entry name" value="Putative leucine-rich repeat receptor-like serine/threonine-protein kinase"/>
    <property type="match status" value="1"/>
</dbReference>
<dbReference type="Pfam" id="PF13855">
    <property type="entry name" value="LRR_8"/>
    <property type="match status" value="3"/>
</dbReference>
<keyword evidence="5" id="KW-0597">Phosphoprotein</keyword>
<dbReference type="AlphaFoldDB" id="A0A317YHH1"/>
<keyword evidence="6" id="KW-0433">Leucine-rich repeat</keyword>
<dbReference type="Gene3D" id="1.10.510.10">
    <property type="entry name" value="Transferase(Phosphotransferase) domain 1"/>
    <property type="match status" value="1"/>
</dbReference>
<keyword evidence="13 20" id="KW-0067">ATP-binding</keyword>
<evidence type="ECO:0000256" key="8">
    <source>
        <dbReference type="ARBA" id="ARBA00022692"/>
    </source>
</evidence>
<evidence type="ECO:0000256" key="10">
    <source>
        <dbReference type="ARBA" id="ARBA00022737"/>
    </source>
</evidence>
<dbReference type="Gene3D" id="3.30.200.20">
    <property type="entry name" value="Phosphorylase Kinase, domain 1"/>
    <property type="match status" value="1"/>
</dbReference>
<evidence type="ECO:0000256" key="18">
    <source>
        <dbReference type="ARBA" id="ARBA00047899"/>
    </source>
</evidence>
<gene>
    <name evidence="23" type="primary">At3g47570_18</name>
    <name evidence="23" type="ORF">Zm00014a_034275</name>
</gene>
<reference evidence="23" key="1">
    <citation type="journal article" date="2018" name="Nat. Genet.">
        <title>Extensive intraspecific gene order and gene structural variations between Mo17 and other maize genomes.</title>
        <authorList>
            <person name="Sun S."/>
            <person name="Zhou Y."/>
            <person name="Chen J."/>
            <person name="Shi J."/>
            <person name="Zhao H."/>
            <person name="Zhao H."/>
            <person name="Song W."/>
            <person name="Zhang M."/>
            <person name="Cui Y."/>
            <person name="Dong X."/>
            <person name="Liu H."/>
            <person name="Ma X."/>
            <person name="Jiao Y."/>
            <person name="Wang B."/>
            <person name="Wei X."/>
            <person name="Stein J.C."/>
            <person name="Glaubitz J.C."/>
            <person name="Lu F."/>
            <person name="Yu G."/>
            <person name="Liang C."/>
            <person name="Fengler K."/>
            <person name="Li B."/>
            <person name="Rafalski A."/>
            <person name="Schnable P.S."/>
            <person name="Ware D.H."/>
            <person name="Buckler E.S."/>
            <person name="Lai J."/>
        </authorList>
    </citation>
    <scope>NUCLEOTIDE SEQUENCE [LARGE SCALE GENOMIC DNA]</scope>
    <source>
        <tissue evidence="23">Seedling</tissue>
    </source>
</reference>
<feature type="transmembrane region" description="Helical" evidence="21">
    <location>
        <begin position="611"/>
        <end position="634"/>
    </location>
</feature>
<evidence type="ECO:0000256" key="6">
    <source>
        <dbReference type="ARBA" id="ARBA00022614"/>
    </source>
</evidence>
<keyword evidence="11 20" id="KW-0547">Nucleotide-binding</keyword>
<dbReference type="SMART" id="SM00365">
    <property type="entry name" value="LRR_SD22"/>
    <property type="match status" value="5"/>
</dbReference>
<dbReference type="SMART" id="SM00220">
    <property type="entry name" value="S_TKc"/>
    <property type="match status" value="1"/>
</dbReference>
<name>A0A317YHH1_MAIZE</name>
<proteinExistence type="predicted"/>
<keyword evidence="7" id="KW-0808">Transferase</keyword>
<accession>A0A317YHH1</accession>
<dbReference type="PANTHER" id="PTHR48053:SF47">
    <property type="entry name" value="RECEPTOR KINASE-LIKE PROTEIN XA21"/>
    <property type="match status" value="1"/>
</dbReference>
<keyword evidence="17" id="KW-0325">Glycoprotein</keyword>
<evidence type="ECO:0000256" key="9">
    <source>
        <dbReference type="ARBA" id="ARBA00022729"/>
    </source>
</evidence>
<dbReference type="EC" id="2.7.11.1" evidence="2"/>
<dbReference type="InterPro" id="IPR000719">
    <property type="entry name" value="Prot_kinase_dom"/>
</dbReference>
<evidence type="ECO:0000256" key="5">
    <source>
        <dbReference type="ARBA" id="ARBA00022553"/>
    </source>
</evidence>
<dbReference type="Proteomes" id="UP000251960">
    <property type="component" value="Chromosome 1"/>
</dbReference>
<dbReference type="FunFam" id="3.80.10.10:FF:000317">
    <property type="entry name" value="Inactive leucine-rich repeat receptor-like protein kinase"/>
    <property type="match status" value="1"/>
</dbReference>
<keyword evidence="15 21" id="KW-0472">Membrane</keyword>
<evidence type="ECO:0000256" key="12">
    <source>
        <dbReference type="ARBA" id="ARBA00022777"/>
    </source>
</evidence>
<keyword evidence="8 21" id="KW-0812">Transmembrane</keyword>
<evidence type="ECO:0000256" key="3">
    <source>
        <dbReference type="ARBA" id="ARBA00022475"/>
    </source>
</evidence>
<evidence type="ECO:0000256" key="15">
    <source>
        <dbReference type="ARBA" id="ARBA00023136"/>
    </source>
</evidence>
<evidence type="ECO:0000256" key="4">
    <source>
        <dbReference type="ARBA" id="ARBA00022527"/>
    </source>
</evidence>
<dbReference type="FunFam" id="3.30.200.20:FF:000661">
    <property type="entry name" value="Serine-threonine protein kinase plant-type"/>
    <property type="match status" value="1"/>
</dbReference>
<dbReference type="InterPro" id="IPR003591">
    <property type="entry name" value="Leu-rich_rpt_typical-subtyp"/>
</dbReference>
<evidence type="ECO:0000256" key="17">
    <source>
        <dbReference type="ARBA" id="ARBA00023180"/>
    </source>
</evidence>
<keyword evidence="14 21" id="KW-1133">Transmembrane helix</keyword>
<dbReference type="PROSITE" id="PS00108">
    <property type="entry name" value="PROTEIN_KINASE_ST"/>
    <property type="match status" value="1"/>
</dbReference>
<dbReference type="FunFam" id="3.80.10.10:FF:000041">
    <property type="entry name" value="LRR receptor-like serine/threonine-protein kinase ERECTA"/>
    <property type="match status" value="1"/>
</dbReference>
<comment type="catalytic activity">
    <reaction evidence="18">
        <text>L-threonyl-[protein] + ATP = O-phospho-L-threonyl-[protein] + ADP + H(+)</text>
        <dbReference type="Rhea" id="RHEA:46608"/>
        <dbReference type="Rhea" id="RHEA-COMP:11060"/>
        <dbReference type="Rhea" id="RHEA-COMP:11605"/>
        <dbReference type="ChEBI" id="CHEBI:15378"/>
        <dbReference type="ChEBI" id="CHEBI:30013"/>
        <dbReference type="ChEBI" id="CHEBI:30616"/>
        <dbReference type="ChEBI" id="CHEBI:61977"/>
        <dbReference type="ChEBI" id="CHEBI:456216"/>
        <dbReference type="EC" id="2.7.11.1"/>
    </reaction>
</comment>
<dbReference type="PANTHER" id="PTHR48053">
    <property type="entry name" value="LEUCINE RICH REPEAT FAMILY PROTEIN, EXPRESSED"/>
    <property type="match status" value="1"/>
</dbReference>
<evidence type="ECO:0000256" key="21">
    <source>
        <dbReference type="SAM" id="Phobius"/>
    </source>
</evidence>
<organism evidence="23">
    <name type="scientific">Zea mays</name>
    <name type="common">Maize</name>
    <dbReference type="NCBI Taxonomy" id="4577"/>
    <lineage>
        <taxon>Eukaryota</taxon>
        <taxon>Viridiplantae</taxon>
        <taxon>Streptophyta</taxon>
        <taxon>Embryophyta</taxon>
        <taxon>Tracheophyta</taxon>
        <taxon>Spermatophyta</taxon>
        <taxon>Magnoliopsida</taxon>
        <taxon>Liliopsida</taxon>
        <taxon>Poales</taxon>
        <taxon>Poaceae</taxon>
        <taxon>PACMAD clade</taxon>
        <taxon>Panicoideae</taxon>
        <taxon>Andropogonodae</taxon>
        <taxon>Andropogoneae</taxon>
        <taxon>Tripsacinae</taxon>
        <taxon>Zea</taxon>
    </lineage>
</organism>
<dbReference type="InterPro" id="IPR051716">
    <property type="entry name" value="Plant_RL_S/T_kinase"/>
</dbReference>
<comment type="caution">
    <text evidence="23">The sequence shown here is derived from an EMBL/GenBank/DDBJ whole genome shotgun (WGS) entry which is preliminary data.</text>
</comment>
<keyword evidence="9" id="KW-0732">Signal</keyword>
<dbReference type="SUPFAM" id="SSF56112">
    <property type="entry name" value="Protein kinase-like (PK-like)"/>
    <property type="match status" value="1"/>
</dbReference>
<evidence type="ECO:0000256" key="16">
    <source>
        <dbReference type="ARBA" id="ARBA00023170"/>
    </source>
</evidence>
<evidence type="ECO:0000256" key="14">
    <source>
        <dbReference type="ARBA" id="ARBA00022989"/>
    </source>
</evidence>
<dbReference type="PROSITE" id="PS50011">
    <property type="entry name" value="PROTEIN_KINASE_DOM"/>
    <property type="match status" value="1"/>
</dbReference>
<dbReference type="GO" id="GO:0004674">
    <property type="term" value="F:protein serine/threonine kinase activity"/>
    <property type="evidence" value="ECO:0007669"/>
    <property type="project" value="UniProtKB-KW"/>
</dbReference>
<comment type="subcellular location">
    <subcellularLocation>
        <location evidence="1">Cell membrane</location>
        <topology evidence="1">Single-pass membrane protein</topology>
    </subcellularLocation>
</comment>
<evidence type="ECO:0000313" key="23">
    <source>
        <dbReference type="EMBL" id="PWZ58137.1"/>
    </source>
</evidence>
<evidence type="ECO:0000256" key="2">
    <source>
        <dbReference type="ARBA" id="ARBA00012513"/>
    </source>
</evidence>
<dbReference type="Pfam" id="PF00560">
    <property type="entry name" value="LRR_1"/>
    <property type="match status" value="2"/>
</dbReference>
<evidence type="ECO:0000256" key="11">
    <source>
        <dbReference type="ARBA" id="ARBA00022741"/>
    </source>
</evidence>
<keyword evidence="3" id="KW-1003">Cell membrane</keyword>
<dbReference type="GO" id="GO:0005886">
    <property type="term" value="C:plasma membrane"/>
    <property type="evidence" value="ECO:0007669"/>
    <property type="project" value="UniProtKB-SubCell"/>
</dbReference>
<evidence type="ECO:0000259" key="22">
    <source>
        <dbReference type="PROSITE" id="PS50011"/>
    </source>
</evidence>
<keyword evidence="4" id="KW-0723">Serine/threonine-protein kinase</keyword>
<dbReference type="InterPro" id="IPR001611">
    <property type="entry name" value="Leu-rich_rpt"/>
</dbReference>
<dbReference type="PROSITE" id="PS00107">
    <property type="entry name" value="PROTEIN_KINASE_ATP"/>
    <property type="match status" value="1"/>
</dbReference>
<feature type="binding site" evidence="20">
    <location>
        <position position="694"/>
    </location>
    <ligand>
        <name>ATP</name>
        <dbReference type="ChEBI" id="CHEBI:30616"/>
    </ligand>
</feature>
<dbReference type="Pfam" id="PF00069">
    <property type="entry name" value="Pkinase"/>
    <property type="match status" value="1"/>
</dbReference>
<evidence type="ECO:0000256" key="7">
    <source>
        <dbReference type="ARBA" id="ARBA00022679"/>
    </source>
</evidence>
<dbReference type="InterPro" id="IPR017441">
    <property type="entry name" value="Protein_kinase_ATP_BS"/>
</dbReference>
<comment type="catalytic activity">
    <reaction evidence="19">
        <text>L-seryl-[protein] + ATP = O-phospho-L-seryl-[protein] + ADP + H(+)</text>
        <dbReference type="Rhea" id="RHEA:17989"/>
        <dbReference type="Rhea" id="RHEA-COMP:9863"/>
        <dbReference type="Rhea" id="RHEA-COMP:11604"/>
        <dbReference type="ChEBI" id="CHEBI:15378"/>
        <dbReference type="ChEBI" id="CHEBI:29999"/>
        <dbReference type="ChEBI" id="CHEBI:30616"/>
        <dbReference type="ChEBI" id="CHEBI:83421"/>
        <dbReference type="ChEBI" id="CHEBI:456216"/>
        <dbReference type="EC" id="2.7.11.1"/>
    </reaction>
</comment>
<dbReference type="PRINTS" id="PR00019">
    <property type="entry name" value="LEURICHRPT"/>
</dbReference>
<dbReference type="InterPro" id="IPR032675">
    <property type="entry name" value="LRR_dom_sf"/>
</dbReference>
<evidence type="ECO:0000256" key="13">
    <source>
        <dbReference type="ARBA" id="ARBA00022840"/>
    </source>
</evidence>
<evidence type="ECO:0000256" key="19">
    <source>
        <dbReference type="ARBA" id="ARBA00048679"/>
    </source>
</evidence>
<dbReference type="GO" id="GO:0005524">
    <property type="term" value="F:ATP binding"/>
    <property type="evidence" value="ECO:0007669"/>
    <property type="project" value="UniProtKB-UniRule"/>
</dbReference>
<dbReference type="SUPFAM" id="SSF52058">
    <property type="entry name" value="L domain-like"/>
    <property type="match status" value="1"/>
</dbReference>
<keyword evidence="12 23" id="KW-0418">Kinase</keyword>
<evidence type="ECO:0000256" key="20">
    <source>
        <dbReference type="PROSITE-ProRule" id="PRU10141"/>
    </source>
</evidence>